<gene>
    <name evidence="1" type="ORF">FEV53_08380</name>
</gene>
<dbReference type="InterPro" id="IPR011335">
    <property type="entry name" value="Restrct_endonuc-II-like"/>
</dbReference>
<reference evidence="1 2" key="1">
    <citation type="submission" date="2019-06" db="EMBL/GenBank/DDBJ databases">
        <title>Paenimaribius caenipelagi gen. nov., sp. nov., isolated from a tidal flat.</title>
        <authorList>
            <person name="Yoon J.-H."/>
        </authorList>
    </citation>
    <scope>NUCLEOTIDE SEQUENCE [LARGE SCALE GENOMIC DNA]</scope>
    <source>
        <strain evidence="1 2">JBTF-M29</strain>
    </source>
</reference>
<dbReference type="OrthoDB" id="5291587at2"/>
<dbReference type="Proteomes" id="UP000318590">
    <property type="component" value="Unassembled WGS sequence"/>
</dbReference>
<dbReference type="GO" id="GO:0003676">
    <property type="term" value="F:nucleic acid binding"/>
    <property type="evidence" value="ECO:0007669"/>
    <property type="project" value="InterPro"/>
</dbReference>
<dbReference type="EMBL" id="VFSV01000011">
    <property type="protein sequence ID" value="TRD21489.1"/>
    <property type="molecule type" value="Genomic_DNA"/>
</dbReference>
<proteinExistence type="predicted"/>
<evidence type="ECO:0000313" key="1">
    <source>
        <dbReference type="EMBL" id="TRD21489.1"/>
    </source>
</evidence>
<evidence type="ECO:0000313" key="2">
    <source>
        <dbReference type="Proteomes" id="UP000318590"/>
    </source>
</evidence>
<protein>
    <submittedName>
        <fullName evidence="1">Transposase</fullName>
    </submittedName>
</protein>
<dbReference type="AlphaFoldDB" id="A0A547Q539"/>
<organism evidence="1 2">
    <name type="scientific">Palleronia caenipelagi</name>
    <dbReference type="NCBI Taxonomy" id="2489174"/>
    <lineage>
        <taxon>Bacteria</taxon>
        <taxon>Pseudomonadati</taxon>
        <taxon>Pseudomonadota</taxon>
        <taxon>Alphaproteobacteria</taxon>
        <taxon>Rhodobacterales</taxon>
        <taxon>Roseobacteraceae</taxon>
        <taxon>Palleronia</taxon>
    </lineage>
</organism>
<dbReference type="InterPro" id="IPR011856">
    <property type="entry name" value="tRNA_endonuc-like_dom_sf"/>
</dbReference>
<name>A0A547Q539_9RHOB</name>
<keyword evidence="2" id="KW-1185">Reference proteome</keyword>
<dbReference type="SUPFAM" id="SSF52980">
    <property type="entry name" value="Restriction endonuclease-like"/>
    <property type="match status" value="1"/>
</dbReference>
<dbReference type="Gene3D" id="3.40.1350.10">
    <property type="match status" value="1"/>
</dbReference>
<accession>A0A547Q539</accession>
<comment type="caution">
    <text evidence="1">The sequence shown here is derived from an EMBL/GenBank/DDBJ whole genome shotgun (WGS) entry which is preliminary data.</text>
</comment>
<sequence>MSSRYRFDEAKIARFRKEGRGEGFGAYYTPWLMVRDVPSRGRSHRISGVVTGRVHQRWSRDFGPGANL</sequence>